<dbReference type="OrthoDB" id="10635769at2759"/>
<feature type="compositionally biased region" description="Polar residues" evidence="2">
    <location>
        <begin position="255"/>
        <end position="264"/>
    </location>
</feature>
<evidence type="ECO:0000256" key="1">
    <source>
        <dbReference type="SAM" id="Coils"/>
    </source>
</evidence>
<feature type="region of interest" description="Disordered" evidence="2">
    <location>
        <begin position="416"/>
        <end position="436"/>
    </location>
</feature>
<feature type="coiled-coil region" evidence="1">
    <location>
        <begin position="291"/>
        <end position="396"/>
    </location>
</feature>
<feature type="region of interest" description="Disordered" evidence="2">
    <location>
        <begin position="34"/>
        <end position="53"/>
    </location>
</feature>
<feature type="region of interest" description="Disordered" evidence="2">
    <location>
        <begin position="211"/>
        <end position="231"/>
    </location>
</feature>
<feature type="region of interest" description="Disordered" evidence="2">
    <location>
        <begin position="253"/>
        <end position="283"/>
    </location>
</feature>
<evidence type="ECO:0000313" key="3">
    <source>
        <dbReference type="EMBL" id="KAG7367254.1"/>
    </source>
</evidence>
<feature type="region of interest" description="Disordered" evidence="2">
    <location>
        <begin position="597"/>
        <end position="621"/>
    </location>
</feature>
<organism evidence="3 4">
    <name type="scientific">Nitzschia inconspicua</name>
    <dbReference type="NCBI Taxonomy" id="303405"/>
    <lineage>
        <taxon>Eukaryota</taxon>
        <taxon>Sar</taxon>
        <taxon>Stramenopiles</taxon>
        <taxon>Ochrophyta</taxon>
        <taxon>Bacillariophyta</taxon>
        <taxon>Bacillariophyceae</taxon>
        <taxon>Bacillariophycidae</taxon>
        <taxon>Bacillariales</taxon>
        <taxon>Bacillariaceae</taxon>
        <taxon>Nitzschia</taxon>
    </lineage>
</organism>
<protein>
    <submittedName>
        <fullName evidence="3">Uncharacterized protein</fullName>
    </submittedName>
</protein>
<feature type="coiled-coil region" evidence="1">
    <location>
        <begin position="724"/>
        <end position="754"/>
    </location>
</feature>
<dbReference type="Proteomes" id="UP000693970">
    <property type="component" value="Unassembled WGS sequence"/>
</dbReference>
<name>A0A9K3LSP2_9STRA</name>
<reference evidence="3" key="2">
    <citation type="submission" date="2021-04" db="EMBL/GenBank/DDBJ databases">
        <authorList>
            <person name="Podell S."/>
        </authorList>
    </citation>
    <scope>NUCLEOTIDE SEQUENCE</scope>
    <source>
        <strain evidence="3">Hildebrandi</strain>
    </source>
</reference>
<sequence>MSLSMQSGTSSSDMYREILKEIGAEGSIMEYLFDESSEEGTDMEGDSETRPPAPAVREISQLLPPGDAESDEELLHEWEPEVEDSGHVYTCDNQINYSSPSFTNGRPKPNHGWKVKLQEATIQQEQLMLQMVKLQNAQKESSPSKQKQEADDKKHISGNSLPEVHEQPSVASPVLQEISLRNAQLQDDWQSQQKQTVELQSKLQSLQTRFHDEQTQWKHESEKLFSPARSATKIPRWEPALAKSTSKVTFVDAPSSLSPQSVKAESNENRSYKEEWSTNGNSKSHVSFVELQEREVRIRELEAQLGELKHVSNKQKEELDDVNDRLKDRDAEYQALLFHREKDKKIWEDEKQDMESRHKKEKDHLSKELEAANNLLQKQITLNQEQREELQKLKEMTWKSGMENMNNQSSIAIERQTQKTKEYQSQTQDRKNCRDGERLSWEGRLQDQKDHVDQNSTGLKNRLKEANDRHVVNDYQHLKDIQEWQDLAEMDMTKTMEERREAGKVFRLGNQKGSMGEVGLLSPIPRDTSHEEENYHSDFSDSSIPINTVPFESMENIDNLMDELKKMGAERNAILNEINGQDADGEQVVYRNFSGSAVEDCPQPVDTPQSSPRNQPEADSLNNVLNMTSDSAVLDRTLSLLNNLKDLISSNGDMNKQEASVLEHLEVLSELMQEQSSYQTLLSSPTRGQADSSEMNVEVSRDHEHETAWTSTAQASMDPWPALVSELTSRCEFLERDRRELARITEEIIKKERESHLVEIEVAVATAGREANEKLHQQIQEYNRTLGTVYQSLCYRCQQCVYSML</sequence>
<comment type="caution">
    <text evidence="3">The sequence shown here is derived from an EMBL/GenBank/DDBJ whole genome shotgun (WGS) entry which is preliminary data.</text>
</comment>
<feature type="region of interest" description="Disordered" evidence="2">
    <location>
        <begin position="133"/>
        <end position="175"/>
    </location>
</feature>
<feature type="compositionally biased region" description="Polar residues" evidence="2">
    <location>
        <begin position="133"/>
        <end position="145"/>
    </location>
</feature>
<keyword evidence="4" id="KW-1185">Reference proteome</keyword>
<gene>
    <name evidence="3" type="ORF">IV203_029925</name>
</gene>
<feature type="compositionally biased region" description="Basic and acidic residues" evidence="2">
    <location>
        <begin position="211"/>
        <end position="223"/>
    </location>
</feature>
<dbReference type="EMBL" id="JAGRRH010000007">
    <property type="protein sequence ID" value="KAG7367254.1"/>
    <property type="molecule type" value="Genomic_DNA"/>
</dbReference>
<feature type="compositionally biased region" description="Basic and acidic residues" evidence="2">
    <location>
        <begin position="146"/>
        <end position="155"/>
    </location>
</feature>
<reference evidence="3" key="1">
    <citation type="journal article" date="2021" name="Sci. Rep.">
        <title>Diploid genomic architecture of Nitzschia inconspicua, an elite biomass production diatom.</title>
        <authorList>
            <person name="Oliver A."/>
            <person name="Podell S."/>
            <person name="Pinowska A."/>
            <person name="Traller J.C."/>
            <person name="Smith S.R."/>
            <person name="McClure R."/>
            <person name="Beliaev A."/>
            <person name="Bohutskyi P."/>
            <person name="Hill E.A."/>
            <person name="Rabines A."/>
            <person name="Zheng H."/>
            <person name="Allen L.Z."/>
            <person name="Kuo A."/>
            <person name="Grigoriev I.V."/>
            <person name="Allen A.E."/>
            <person name="Hazlebeck D."/>
            <person name="Allen E.E."/>
        </authorList>
    </citation>
    <scope>NUCLEOTIDE SEQUENCE</scope>
    <source>
        <strain evidence="3">Hildebrandi</strain>
    </source>
</reference>
<feature type="compositionally biased region" description="Acidic residues" evidence="2">
    <location>
        <begin position="34"/>
        <end position="46"/>
    </location>
</feature>
<feature type="compositionally biased region" description="Basic and acidic residues" evidence="2">
    <location>
        <begin position="265"/>
        <end position="276"/>
    </location>
</feature>
<evidence type="ECO:0000313" key="4">
    <source>
        <dbReference type="Proteomes" id="UP000693970"/>
    </source>
</evidence>
<keyword evidence="1" id="KW-0175">Coiled coil</keyword>
<accession>A0A9K3LSP2</accession>
<evidence type="ECO:0000256" key="2">
    <source>
        <dbReference type="SAM" id="MobiDB-lite"/>
    </source>
</evidence>
<dbReference type="AlphaFoldDB" id="A0A9K3LSP2"/>
<proteinExistence type="predicted"/>